<accession>A0A6J4TXI4</accession>
<dbReference type="AlphaFoldDB" id="A0A6J4TXI4"/>
<gene>
    <name evidence="1" type="ORF">AVDCRST_MAG73-1299</name>
</gene>
<feature type="non-terminal residue" evidence="1">
    <location>
        <position position="1"/>
    </location>
</feature>
<sequence length="21" mass="2164">RPTVVWNAIVGHDGHGLHAAG</sequence>
<protein>
    <submittedName>
        <fullName evidence="1">Uncharacterized protein</fullName>
    </submittedName>
</protein>
<evidence type="ECO:0000313" key="1">
    <source>
        <dbReference type="EMBL" id="CAA9535018.1"/>
    </source>
</evidence>
<proteinExistence type="predicted"/>
<organism evidence="1">
    <name type="scientific">uncultured Thermomicrobiales bacterium</name>
    <dbReference type="NCBI Taxonomy" id="1645740"/>
    <lineage>
        <taxon>Bacteria</taxon>
        <taxon>Pseudomonadati</taxon>
        <taxon>Thermomicrobiota</taxon>
        <taxon>Thermomicrobia</taxon>
        <taxon>Thermomicrobiales</taxon>
        <taxon>environmental samples</taxon>
    </lineage>
</organism>
<reference evidence="1" key="1">
    <citation type="submission" date="2020-02" db="EMBL/GenBank/DDBJ databases">
        <authorList>
            <person name="Meier V. D."/>
        </authorList>
    </citation>
    <scope>NUCLEOTIDE SEQUENCE</scope>
    <source>
        <strain evidence="1">AVDCRST_MAG73</strain>
    </source>
</reference>
<name>A0A6J4TXI4_9BACT</name>
<dbReference type="EMBL" id="CADCWE010000082">
    <property type="protein sequence ID" value="CAA9535018.1"/>
    <property type="molecule type" value="Genomic_DNA"/>
</dbReference>